<dbReference type="Pfam" id="PF11756">
    <property type="entry name" value="YgbA_NO"/>
    <property type="match status" value="1"/>
</dbReference>
<comment type="caution">
    <text evidence="1">The sequence shown here is derived from an EMBL/GenBank/DDBJ whole genome shotgun (WGS) entry which is preliminary data.</text>
</comment>
<name>A0A9R1CUW4_9BACT</name>
<keyword evidence="2" id="KW-1185">Reference proteome</keyword>
<dbReference type="EMBL" id="BPUB01000001">
    <property type="protein sequence ID" value="GJG57861.1"/>
    <property type="molecule type" value="Genomic_DNA"/>
</dbReference>
<organism evidence="1 2">
    <name type="scientific">Prevotella lacticifex</name>
    <dbReference type="NCBI Taxonomy" id="2854755"/>
    <lineage>
        <taxon>Bacteria</taxon>
        <taxon>Pseudomonadati</taxon>
        <taxon>Bacteroidota</taxon>
        <taxon>Bacteroidia</taxon>
        <taxon>Bacteroidales</taxon>
        <taxon>Prevotellaceae</taxon>
        <taxon>Prevotella</taxon>
    </lineage>
</organism>
<evidence type="ECO:0008006" key="3">
    <source>
        <dbReference type="Google" id="ProtNLM"/>
    </source>
</evidence>
<dbReference type="RefSeq" id="WP_223927017.1">
    <property type="nucleotide sequence ID" value="NZ_BPTU01000004.1"/>
</dbReference>
<evidence type="ECO:0000313" key="1">
    <source>
        <dbReference type="EMBL" id="GJG57861.1"/>
    </source>
</evidence>
<dbReference type="InterPro" id="IPR020483">
    <property type="entry name" value="Uncharacterised_YgbA"/>
</dbReference>
<dbReference type="Proteomes" id="UP000825483">
    <property type="component" value="Unassembled WGS sequence"/>
</dbReference>
<protein>
    <recommendedName>
        <fullName evidence="3">Nitrous oxide-stimulated promoter family protein</fullName>
    </recommendedName>
</protein>
<reference evidence="1" key="1">
    <citation type="journal article" date="2022" name="Int. J. Syst. Evol. Microbiol.">
        <title>Prevotella lacticifex sp. nov., isolated from the rumen of cows.</title>
        <authorList>
            <person name="Shinkai T."/>
            <person name="Ikeyama N."/>
            <person name="Kumagai M."/>
            <person name="Ohmori H."/>
            <person name="Sakamoto M."/>
            <person name="Ohkuma M."/>
            <person name="Mitsumori M."/>
        </authorList>
    </citation>
    <scope>NUCLEOTIDE SEQUENCE</scope>
    <source>
        <strain evidence="1">R5076</strain>
    </source>
</reference>
<evidence type="ECO:0000313" key="2">
    <source>
        <dbReference type="Proteomes" id="UP000825483"/>
    </source>
</evidence>
<proteinExistence type="predicted"/>
<accession>A0A9R1CUW4</accession>
<dbReference type="AlphaFoldDB" id="A0A9R1CUW4"/>
<gene>
    <name evidence="1" type="ORF">PRLR5076_07120</name>
</gene>
<dbReference type="NCBIfam" id="NF007714">
    <property type="entry name" value="PRK10410.1-2"/>
    <property type="match status" value="1"/>
</dbReference>
<dbReference type="GeneID" id="72468765"/>
<sequence>MKNSKIEQSKKIVREMVELYCRRHLKTDTIPEEYSHLIDYACRRLDHCRFGEEKGACKNCPVHCYAPKEREAISRVMRWAGPRMLFYSPKAAILHLFGK</sequence>